<evidence type="ECO:0000256" key="2">
    <source>
        <dbReference type="ARBA" id="ARBA00022764"/>
    </source>
</evidence>
<dbReference type="Gene3D" id="3.40.50.1820">
    <property type="entry name" value="alpha/beta hydrolase"/>
    <property type="match status" value="1"/>
</dbReference>
<protein>
    <recommendedName>
        <fullName evidence="8">poly(ethylene terephthalate) hydrolase</fullName>
        <ecNumber evidence="8">3.1.1.101</ecNumber>
    </recommendedName>
    <alternativeName>
        <fullName evidence="9">Poly(ethylene terephthalate) hydrolase</fullName>
    </alternativeName>
</protein>
<keyword evidence="10" id="KW-0732">Signal</keyword>
<dbReference type="GO" id="GO:0042597">
    <property type="term" value="C:periplasmic space"/>
    <property type="evidence" value="ECO:0007669"/>
    <property type="project" value="UniProtKB-SubCell"/>
</dbReference>
<keyword evidence="2" id="KW-0574">Periplasm</keyword>
<evidence type="ECO:0000313" key="12">
    <source>
        <dbReference type="EMBL" id="PSJ26078.1"/>
    </source>
</evidence>
<evidence type="ECO:0000256" key="10">
    <source>
        <dbReference type="SAM" id="SignalP"/>
    </source>
</evidence>
<reference evidence="12 13" key="1">
    <citation type="submission" date="2018-03" db="EMBL/GenBank/DDBJ databases">
        <title>Chitinolytic properties of Streptosporangium nondiastaticum TBG75A20.</title>
        <authorList>
            <person name="Gayathri V."/>
            <person name="Shiburaj S."/>
        </authorList>
    </citation>
    <scope>NUCLEOTIDE SEQUENCE [LARGE SCALE GENOMIC DNA]</scope>
    <source>
        <strain evidence="12 13">TBG75A20</strain>
    </source>
</reference>
<keyword evidence="13" id="KW-1185">Reference proteome</keyword>
<evidence type="ECO:0000256" key="5">
    <source>
        <dbReference type="ARBA" id="ARBA00023098"/>
    </source>
</evidence>
<keyword evidence="5" id="KW-0443">Lipid metabolism</keyword>
<organism evidence="12 13">
    <name type="scientific">Streptosporangium nondiastaticum</name>
    <dbReference type="NCBI Taxonomy" id="35764"/>
    <lineage>
        <taxon>Bacteria</taxon>
        <taxon>Bacillati</taxon>
        <taxon>Actinomycetota</taxon>
        <taxon>Actinomycetes</taxon>
        <taxon>Streptosporangiales</taxon>
        <taxon>Streptosporangiaceae</taxon>
        <taxon>Streptosporangium</taxon>
    </lineage>
</organism>
<evidence type="ECO:0000259" key="11">
    <source>
        <dbReference type="Pfam" id="PF12740"/>
    </source>
</evidence>
<dbReference type="SUPFAM" id="SSF53474">
    <property type="entry name" value="alpha/beta-Hydrolases"/>
    <property type="match status" value="1"/>
</dbReference>
<feature type="signal peptide" evidence="10">
    <location>
        <begin position="1"/>
        <end position="30"/>
    </location>
</feature>
<dbReference type="EC" id="3.1.1.101" evidence="8"/>
<comment type="caution">
    <text evidence="12">The sequence shown here is derived from an EMBL/GenBank/DDBJ whole genome shotgun (WGS) entry which is preliminary data.</text>
</comment>
<name>A0A9X7PFK9_9ACTN</name>
<dbReference type="EMBL" id="PXWG01000088">
    <property type="protein sequence ID" value="PSJ26078.1"/>
    <property type="molecule type" value="Genomic_DNA"/>
</dbReference>
<dbReference type="InterPro" id="IPR041127">
    <property type="entry name" value="PET_hydrolase/cutinase-like"/>
</dbReference>
<evidence type="ECO:0000256" key="1">
    <source>
        <dbReference type="ARBA" id="ARBA00004418"/>
    </source>
</evidence>
<evidence type="ECO:0000256" key="7">
    <source>
        <dbReference type="ARBA" id="ARBA00033707"/>
    </source>
</evidence>
<comment type="catalytic activity">
    <reaction evidence="7">
        <text>(ethylene terephthalate)(n) + H2O = (ethylene terephthalate)(n-1) + 4-[(2-hydroxyethoxy)carbonyl]benzoate + H(+)</text>
        <dbReference type="Rhea" id="RHEA:49528"/>
        <dbReference type="Rhea" id="RHEA-COMP:12420"/>
        <dbReference type="Rhea" id="RHEA-COMP:12421"/>
        <dbReference type="ChEBI" id="CHEBI:15377"/>
        <dbReference type="ChEBI" id="CHEBI:15378"/>
        <dbReference type="ChEBI" id="CHEBI:131701"/>
        <dbReference type="ChEBI" id="CHEBI:131704"/>
        <dbReference type="EC" id="3.1.1.101"/>
    </reaction>
    <physiologicalReaction direction="left-to-right" evidence="7">
        <dbReference type="Rhea" id="RHEA:49529"/>
    </physiologicalReaction>
</comment>
<keyword evidence="3 12" id="KW-0378">Hydrolase</keyword>
<gene>
    <name evidence="12" type="ORF">B7P34_24800</name>
</gene>
<dbReference type="Pfam" id="PF12740">
    <property type="entry name" value="PETase"/>
    <property type="match status" value="1"/>
</dbReference>
<feature type="chain" id="PRO_5040765136" description="poly(ethylene terephthalate) hydrolase" evidence="10">
    <location>
        <begin position="31"/>
        <end position="396"/>
    </location>
</feature>
<evidence type="ECO:0000256" key="8">
    <source>
        <dbReference type="ARBA" id="ARBA00033764"/>
    </source>
</evidence>
<dbReference type="PANTHER" id="PTHR10272">
    <property type="entry name" value="PLATELET-ACTIVATING FACTOR ACETYLHYDROLASE"/>
    <property type="match status" value="1"/>
</dbReference>
<dbReference type="GO" id="GO:0016042">
    <property type="term" value="P:lipid catabolic process"/>
    <property type="evidence" value="ECO:0007669"/>
    <property type="project" value="UniProtKB-KW"/>
</dbReference>
<dbReference type="InterPro" id="IPR029058">
    <property type="entry name" value="AB_hydrolase_fold"/>
</dbReference>
<evidence type="ECO:0000256" key="6">
    <source>
        <dbReference type="ARBA" id="ARBA00033629"/>
    </source>
</evidence>
<dbReference type="OrthoDB" id="569821at2"/>
<comment type="catalytic activity">
    <reaction evidence="6">
        <text>a butanoate ester + H2O = an aliphatic alcohol + butanoate + H(+)</text>
        <dbReference type="Rhea" id="RHEA:47348"/>
        <dbReference type="ChEBI" id="CHEBI:2571"/>
        <dbReference type="ChEBI" id="CHEBI:15377"/>
        <dbReference type="ChEBI" id="CHEBI:15378"/>
        <dbReference type="ChEBI" id="CHEBI:17968"/>
        <dbReference type="ChEBI" id="CHEBI:50477"/>
    </reaction>
    <physiologicalReaction direction="left-to-right" evidence="6">
        <dbReference type="Rhea" id="RHEA:47349"/>
    </physiologicalReaction>
</comment>
<accession>A0A9X7PFK9</accession>
<evidence type="ECO:0000313" key="13">
    <source>
        <dbReference type="Proteomes" id="UP000242427"/>
    </source>
</evidence>
<feature type="domain" description="PET hydrolase/cutinase-like" evidence="11">
    <location>
        <begin position="139"/>
        <end position="289"/>
    </location>
</feature>
<comment type="subcellular location">
    <subcellularLocation>
        <location evidence="1">Periplasm</location>
    </subcellularLocation>
</comment>
<dbReference type="PANTHER" id="PTHR10272:SF0">
    <property type="entry name" value="PLATELET-ACTIVATING FACTOR ACETYLHYDROLASE"/>
    <property type="match status" value="1"/>
</dbReference>
<evidence type="ECO:0000256" key="3">
    <source>
        <dbReference type="ARBA" id="ARBA00022801"/>
    </source>
</evidence>
<sequence>MWTSRKTSRRAFVAAALLTTLAVPQIPAVAAAASGPAAVPAERAGTVAAPDRIPAPTGKEPVGTKTLHLVDTSRPDPWKPAAGKRELMVTLWYPARHQGDRNAPYMSKELSKAWIGKEDLAGMRTNSTVDARPAGKRRPLVVLSPGFGMSRASLTGLGEDLASRGYAVAAVDHTYEAPVEFPGGRIESCELCRKNEALPAVAPNRSKDIRFLLDQLTGPRSPLAVDARRIAVAGHSIGGASAVQALHDDPRVDAAVNLDGNFFGEFAGGVNKPVLLLGARRGQVIDPGSAEDPRVNWDRSWKQLTGWKRWLDVPEGGHMTFTDAPWLADRFGLPAGTPPDAVTKGYGTLHGPRSTALTRAYVGAFLDRHLRGAPSPLLDRPSPAYREVTFLKSLKK</sequence>
<dbReference type="GO" id="GO:0003847">
    <property type="term" value="F:1-alkyl-2-acetylglycerophosphocholine esterase activity"/>
    <property type="evidence" value="ECO:0007669"/>
    <property type="project" value="TreeGrafter"/>
</dbReference>
<dbReference type="AlphaFoldDB" id="A0A9X7PFK9"/>
<evidence type="ECO:0000256" key="4">
    <source>
        <dbReference type="ARBA" id="ARBA00022963"/>
    </source>
</evidence>
<keyword evidence="4" id="KW-0442">Lipid degradation</keyword>
<dbReference type="Proteomes" id="UP000242427">
    <property type="component" value="Unassembled WGS sequence"/>
</dbReference>
<evidence type="ECO:0000256" key="9">
    <source>
        <dbReference type="ARBA" id="ARBA00033780"/>
    </source>
</evidence>
<proteinExistence type="predicted"/>